<accession>W2RP27</accession>
<dbReference type="PANTHER" id="PTHR43798">
    <property type="entry name" value="MONOACYLGLYCEROL LIPASE"/>
    <property type="match status" value="1"/>
</dbReference>
<dbReference type="SUPFAM" id="SSF53474">
    <property type="entry name" value="alpha/beta-Hydrolases"/>
    <property type="match status" value="1"/>
</dbReference>
<organism evidence="2 3">
    <name type="scientific">Cyphellophora europaea (strain CBS 101466)</name>
    <name type="common">Phialophora europaea</name>
    <dbReference type="NCBI Taxonomy" id="1220924"/>
    <lineage>
        <taxon>Eukaryota</taxon>
        <taxon>Fungi</taxon>
        <taxon>Dikarya</taxon>
        <taxon>Ascomycota</taxon>
        <taxon>Pezizomycotina</taxon>
        <taxon>Eurotiomycetes</taxon>
        <taxon>Chaetothyriomycetidae</taxon>
        <taxon>Chaetothyriales</taxon>
        <taxon>Cyphellophoraceae</taxon>
        <taxon>Cyphellophora</taxon>
    </lineage>
</organism>
<gene>
    <name evidence="2" type="ORF">HMPREF1541_07096</name>
</gene>
<dbReference type="AlphaFoldDB" id="W2RP27"/>
<proteinExistence type="predicted"/>
<dbReference type="eggNOG" id="ENOG502SMXM">
    <property type="taxonomic scope" value="Eukaryota"/>
</dbReference>
<keyword evidence="3" id="KW-1185">Reference proteome</keyword>
<name>W2RP27_CYPE1</name>
<dbReference type="RefSeq" id="XP_008719643.1">
    <property type="nucleotide sequence ID" value="XM_008721421.1"/>
</dbReference>
<dbReference type="GO" id="GO:0016020">
    <property type="term" value="C:membrane"/>
    <property type="evidence" value="ECO:0007669"/>
    <property type="project" value="TreeGrafter"/>
</dbReference>
<evidence type="ECO:0000313" key="2">
    <source>
        <dbReference type="EMBL" id="ETN37474.1"/>
    </source>
</evidence>
<protein>
    <recommendedName>
        <fullName evidence="1">AB hydrolase-1 domain-containing protein</fullName>
    </recommendedName>
</protein>
<dbReference type="STRING" id="1220924.W2RP27"/>
<reference evidence="2 3" key="1">
    <citation type="submission" date="2013-03" db="EMBL/GenBank/DDBJ databases">
        <title>The Genome Sequence of Phialophora europaea CBS 101466.</title>
        <authorList>
            <consortium name="The Broad Institute Genomics Platform"/>
            <person name="Cuomo C."/>
            <person name="de Hoog S."/>
            <person name="Gorbushina A."/>
            <person name="Walker B."/>
            <person name="Young S.K."/>
            <person name="Zeng Q."/>
            <person name="Gargeya S."/>
            <person name="Fitzgerald M."/>
            <person name="Haas B."/>
            <person name="Abouelleil A."/>
            <person name="Allen A.W."/>
            <person name="Alvarado L."/>
            <person name="Arachchi H.M."/>
            <person name="Berlin A.M."/>
            <person name="Chapman S.B."/>
            <person name="Gainer-Dewar J."/>
            <person name="Goldberg J."/>
            <person name="Griggs A."/>
            <person name="Gujja S."/>
            <person name="Hansen M."/>
            <person name="Howarth C."/>
            <person name="Imamovic A."/>
            <person name="Ireland A."/>
            <person name="Larimer J."/>
            <person name="McCowan C."/>
            <person name="Murphy C."/>
            <person name="Pearson M."/>
            <person name="Poon T.W."/>
            <person name="Priest M."/>
            <person name="Roberts A."/>
            <person name="Saif S."/>
            <person name="Shea T."/>
            <person name="Sisk P."/>
            <person name="Sykes S."/>
            <person name="Wortman J."/>
            <person name="Nusbaum C."/>
            <person name="Birren B."/>
        </authorList>
    </citation>
    <scope>NUCLEOTIDE SEQUENCE [LARGE SCALE GENOMIC DNA]</scope>
    <source>
        <strain evidence="2 3">CBS 101466</strain>
    </source>
</reference>
<sequence length="320" mass="35682">MTEISIKLTNGSLLTGKTHFPSSSMLSTFTPLVVLIHGGGYDANYFDANDKHTVRYLSEALGIPLIALNRPGYGSTDLWHFDKGKNSFIQQSGRWLHEFALPAVWAEFGKSLNVSSIVLFGHSVGGAISVVAASEYERGASQYVLSGLAISGMGSRPETSTFGPMLQQMESTMDSTKLNPLSVPHEAKDTITFHTEYTFDPDILKETQRLGRDSSFEELYDINLLWPNYWESYSKTIQVPVLYTMGQLDKLWHLSAETVEEFSRGFSSSAWVETRILQNAPHCIELSLHGTGFILRELGFALECTTRLAIEEKMHNARRA</sequence>
<dbReference type="PANTHER" id="PTHR43798:SF33">
    <property type="entry name" value="HYDROLASE, PUTATIVE (AFU_ORTHOLOGUE AFUA_2G14860)-RELATED"/>
    <property type="match status" value="1"/>
</dbReference>
<dbReference type="InterPro" id="IPR000073">
    <property type="entry name" value="AB_hydrolase_1"/>
</dbReference>
<dbReference type="Gene3D" id="3.40.50.1820">
    <property type="entry name" value="alpha/beta hydrolase"/>
    <property type="match status" value="1"/>
</dbReference>
<dbReference type="InParanoid" id="W2RP27"/>
<dbReference type="OrthoDB" id="5371334at2759"/>
<evidence type="ECO:0000313" key="3">
    <source>
        <dbReference type="Proteomes" id="UP000030752"/>
    </source>
</evidence>
<dbReference type="EMBL" id="KB822723">
    <property type="protein sequence ID" value="ETN37474.1"/>
    <property type="molecule type" value="Genomic_DNA"/>
</dbReference>
<dbReference type="GeneID" id="19974435"/>
<dbReference type="InterPro" id="IPR029058">
    <property type="entry name" value="AB_hydrolase_fold"/>
</dbReference>
<evidence type="ECO:0000259" key="1">
    <source>
        <dbReference type="Pfam" id="PF00561"/>
    </source>
</evidence>
<dbReference type="VEuPathDB" id="FungiDB:HMPREF1541_07096"/>
<feature type="domain" description="AB hydrolase-1" evidence="1">
    <location>
        <begin position="31"/>
        <end position="251"/>
    </location>
</feature>
<dbReference type="HOGENOM" id="CLU_058851_1_0_1"/>
<dbReference type="InterPro" id="IPR050266">
    <property type="entry name" value="AB_hydrolase_sf"/>
</dbReference>
<dbReference type="Proteomes" id="UP000030752">
    <property type="component" value="Unassembled WGS sequence"/>
</dbReference>
<dbReference type="Pfam" id="PF00561">
    <property type="entry name" value="Abhydrolase_1"/>
    <property type="match status" value="1"/>
</dbReference>